<keyword evidence="2 3" id="KW-0175">Coiled coil</keyword>
<keyword evidence="6" id="KW-1185">Reference proteome</keyword>
<dbReference type="EMBL" id="JBFOLK010000002">
    <property type="protein sequence ID" value="KAL2531850.1"/>
    <property type="molecule type" value="Genomic_DNA"/>
</dbReference>
<feature type="region of interest" description="Disordered" evidence="4">
    <location>
        <begin position="491"/>
        <end position="512"/>
    </location>
</feature>
<organism evidence="5 6">
    <name type="scientific">Abeliophyllum distichum</name>
    <dbReference type="NCBI Taxonomy" id="126358"/>
    <lineage>
        <taxon>Eukaryota</taxon>
        <taxon>Viridiplantae</taxon>
        <taxon>Streptophyta</taxon>
        <taxon>Embryophyta</taxon>
        <taxon>Tracheophyta</taxon>
        <taxon>Spermatophyta</taxon>
        <taxon>Magnoliopsida</taxon>
        <taxon>eudicotyledons</taxon>
        <taxon>Gunneridae</taxon>
        <taxon>Pentapetalae</taxon>
        <taxon>asterids</taxon>
        <taxon>lamiids</taxon>
        <taxon>Lamiales</taxon>
        <taxon>Oleaceae</taxon>
        <taxon>Forsythieae</taxon>
        <taxon>Abeliophyllum</taxon>
    </lineage>
</organism>
<feature type="coiled-coil region" evidence="3">
    <location>
        <begin position="85"/>
        <end position="112"/>
    </location>
</feature>
<evidence type="ECO:0000313" key="5">
    <source>
        <dbReference type="EMBL" id="KAL2531850.1"/>
    </source>
</evidence>
<feature type="region of interest" description="Disordered" evidence="4">
    <location>
        <begin position="523"/>
        <end position="542"/>
    </location>
</feature>
<evidence type="ECO:0000313" key="6">
    <source>
        <dbReference type="Proteomes" id="UP001604336"/>
    </source>
</evidence>
<dbReference type="InterPro" id="IPR008587">
    <property type="entry name" value="FPP_plant"/>
</dbReference>
<feature type="coiled-coil region" evidence="3">
    <location>
        <begin position="160"/>
        <end position="229"/>
    </location>
</feature>
<sequence length="723" mass="81571">MDSKSWLWKKKSSEKTLVADKASISLRINEEELTQAQTLLTEKGELERDIILLNGKLSSALSECNAKDDCAKKQVKIAREAIAGWEKAETEAISLKQELDNVLQQREATEERLGHLDAALKECMRHLQFVREEQENRIHDAVMKMSKEFESTQITLDEKLVEAGKRLAKLDAENTQLRKALLGKDKLIEDLNKYRAQVEADFNALISRVESMKKENASLKYEVRVLEKEFDIRNEEREFNRRSSDIAQKQHLESVKNIAKLESECQRLRLLVQKRLPGPAALAKMKDEVAILDVTADTQNKRIDFLTEQLHAKEYENRTFKETLNKKPKKLEFSRNMYARTTSRLSQASMSDMGSDDKASCTESCPSALISELKHFKIEKQPGMPSHRIIGTSEMKLMDDFAEMEKLAVASVDHPAGSSYLSSEEGNAISCPSGLISSQEFQSDNIVVNKEASWLGDMFKLLLEQSSVTQRCPGEVLEDIKTALAHINSSNPRSLNAEETTNMPDASPYPEVSGHVYQKLASNSLSTDTSVRGTSYNSSTEKKSSQKFQSSVSISVSKMLELIEGLKMPYLENSVAESYSGKGDKLLPYREFGIHNRLCDSSDLEQFAQQVSSTLEWIMNHCFSLQDVSSMKEAIRNHFDWDESQSESELDSELINQCAQSNKLHLESNEVPYIPTASSLNGHNSSCQMEEVQQDRRLNVELQKMESATADLEVQASIGNCQE</sequence>
<dbReference type="PANTHER" id="PTHR31580">
    <property type="entry name" value="FILAMENT-LIKE PLANT PROTEIN 4"/>
    <property type="match status" value="1"/>
</dbReference>
<feature type="compositionally biased region" description="Polar residues" evidence="4">
    <location>
        <begin position="491"/>
        <end position="504"/>
    </location>
</feature>
<reference evidence="6" key="1">
    <citation type="submission" date="2024-07" db="EMBL/GenBank/DDBJ databases">
        <title>Two chromosome-level genome assemblies of Korean endemic species Abeliophyllum distichum and Forsythia ovata (Oleaceae).</title>
        <authorList>
            <person name="Jang H."/>
        </authorList>
    </citation>
    <scope>NUCLEOTIDE SEQUENCE [LARGE SCALE GENOMIC DNA]</scope>
</reference>
<dbReference type="PANTHER" id="PTHR31580:SF22">
    <property type="entry name" value="FILAMENT-LIKE PLANT PROTEIN 7"/>
    <property type="match status" value="1"/>
</dbReference>
<dbReference type="Proteomes" id="UP001604336">
    <property type="component" value="Unassembled WGS sequence"/>
</dbReference>
<accession>A0ABD1V3F1</accession>
<evidence type="ECO:0000256" key="2">
    <source>
        <dbReference type="ARBA" id="ARBA00023054"/>
    </source>
</evidence>
<comment type="caution">
    <text evidence="5">The sequence shown here is derived from an EMBL/GenBank/DDBJ whole genome shotgun (WGS) entry which is preliminary data.</text>
</comment>
<dbReference type="AlphaFoldDB" id="A0ABD1V3F1"/>
<dbReference type="Pfam" id="PF05911">
    <property type="entry name" value="FPP"/>
    <property type="match status" value="2"/>
</dbReference>
<evidence type="ECO:0000256" key="1">
    <source>
        <dbReference type="ARBA" id="ARBA00005921"/>
    </source>
</evidence>
<proteinExistence type="inferred from homology"/>
<evidence type="ECO:0000256" key="3">
    <source>
        <dbReference type="SAM" id="Coils"/>
    </source>
</evidence>
<gene>
    <name evidence="5" type="ORF">Adt_05201</name>
</gene>
<name>A0ABD1V3F1_9LAMI</name>
<protein>
    <submittedName>
        <fullName evidence="5">Filament-like plant protein 7</fullName>
    </submittedName>
</protein>
<evidence type="ECO:0000256" key="4">
    <source>
        <dbReference type="SAM" id="MobiDB-lite"/>
    </source>
</evidence>
<feature type="compositionally biased region" description="Polar residues" evidence="4">
    <location>
        <begin position="523"/>
        <end position="537"/>
    </location>
</feature>
<comment type="similarity">
    <text evidence="1">Belongs to the FPP family.</text>
</comment>